<dbReference type="EMBL" id="BJXR01000059">
    <property type="protein sequence ID" value="GEN12227.1"/>
    <property type="molecule type" value="Genomic_DNA"/>
</dbReference>
<organism evidence="7 10">
    <name type="scientific">Myxococcus fulvus</name>
    <dbReference type="NCBI Taxonomy" id="33"/>
    <lineage>
        <taxon>Bacteria</taxon>
        <taxon>Pseudomonadati</taxon>
        <taxon>Myxococcota</taxon>
        <taxon>Myxococcia</taxon>
        <taxon>Myxococcales</taxon>
        <taxon>Cystobacterineae</taxon>
        <taxon>Myxococcaceae</taxon>
        <taxon>Myxococcus</taxon>
    </lineage>
</organism>
<reference evidence="7 10" key="2">
    <citation type="submission" date="2019-07" db="EMBL/GenBank/DDBJ databases">
        <title>Whole genome shotgun sequence of Myxococcus fulvus NBRC 100333.</title>
        <authorList>
            <person name="Hosoyama A."/>
            <person name="Uohara A."/>
            <person name="Ohji S."/>
            <person name="Ichikawa N."/>
        </authorList>
    </citation>
    <scope>NUCLEOTIDE SEQUENCE [LARGE SCALE GENOMIC DNA]</scope>
    <source>
        <strain evidence="7 10">NBRC 100333</strain>
    </source>
</reference>
<dbReference type="Proteomes" id="UP000321514">
    <property type="component" value="Unassembled WGS sequence"/>
</dbReference>
<dbReference type="Proteomes" id="UP000183760">
    <property type="component" value="Unassembled WGS sequence"/>
</dbReference>
<dbReference type="InterPro" id="IPR051264">
    <property type="entry name" value="FAD-oxidored/transferase_4"/>
</dbReference>
<accession>A0A511TDI6</accession>
<evidence type="ECO:0000256" key="1">
    <source>
        <dbReference type="ARBA" id="ARBA00001974"/>
    </source>
</evidence>
<evidence type="ECO:0000313" key="7">
    <source>
        <dbReference type="EMBL" id="GEN12227.1"/>
    </source>
</evidence>
<dbReference type="InterPro" id="IPR036318">
    <property type="entry name" value="FAD-bd_PCMH-like_sf"/>
</dbReference>
<dbReference type="PANTHER" id="PTHR43716">
    <property type="entry name" value="D-2-HYDROXYGLUTARATE DEHYDROGENASE, MITOCHONDRIAL"/>
    <property type="match status" value="1"/>
</dbReference>
<dbReference type="Pfam" id="PF02913">
    <property type="entry name" value="FAD-oxidase_C"/>
    <property type="match status" value="1"/>
</dbReference>
<dbReference type="EMBL" id="FOIB01000007">
    <property type="protein sequence ID" value="SEU27107.1"/>
    <property type="molecule type" value="Genomic_DNA"/>
</dbReference>
<keyword evidence="9" id="KW-1185">Reference proteome</keyword>
<dbReference type="GO" id="GO:0022904">
    <property type="term" value="P:respiratory electron transport chain"/>
    <property type="evidence" value="ECO:0007669"/>
    <property type="project" value="TreeGrafter"/>
</dbReference>
<dbReference type="SUPFAM" id="SSF56176">
    <property type="entry name" value="FAD-binding/transporter-associated domain-like"/>
    <property type="match status" value="1"/>
</dbReference>
<dbReference type="GO" id="GO:0016491">
    <property type="term" value="F:oxidoreductase activity"/>
    <property type="evidence" value="ECO:0007669"/>
    <property type="project" value="UniProtKB-KW"/>
</dbReference>
<dbReference type="AlphaFoldDB" id="A0A511TDI6"/>
<dbReference type="Gene3D" id="1.10.45.10">
    <property type="entry name" value="Vanillyl-alcohol Oxidase, Chain A, domain 4"/>
    <property type="match status" value="1"/>
</dbReference>
<proteinExistence type="inferred from homology"/>
<dbReference type="Gene3D" id="3.30.70.2740">
    <property type="match status" value="1"/>
</dbReference>
<gene>
    <name evidence="7" type="ORF">MFU01_72640</name>
    <name evidence="8" type="ORF">SAMN05443572_107384</name>
</gene>
<dbReference type="SUPFAM" id="SSF55103">
    <property type="entry name" value="FAD-linked oxidases, C-terminal domain"/>
    <property type="match status" value="1"/>
</dbReference>
<dbReference type="OrthoDB" id="9811557at2"/>
<evidence type="ECO:0000313" key="10">
    <source>
        <dbReference type="Proteomes" id="UP000321514"/>
    </source>
</evidence>
<evidence type="ECO:0000313" key="8">
    <source>
        <dbReference type="EMBL" id="SEU27107.1"/>
    </source>
</evidence>
<evidence type="ECO:0000259" key="6">
    <source>
        <dbReference type="PROSITE" id="PS51387"/>
    </source>
</evidence>
<dbReference type="Gene3D" id="3.30.70.2190">
    <property type="match status" value="1"/>
</dbReference>
<dbReference type="GO" id="GO:0071949">
    <property type="term" value="F:FAD binding"/>
    <property type="evidence" value="ECO:0007669"/>
    <property type="project" value="InterPro"/>
</dbReference>
<dbReference type="PROSITE" id="PS51387">
    <property type="entry name" value="FAD_PCMH"/>
    <property type="match status" value="1"/>
</dbReference>
<name>A0A511TDI6_MYXFU</name>
<dbReference type="InterPro" id="IPR016166">
    <property type="entry name" value="FAD-bd_PCMH"/>
</dbReference>
<evidence type="ECO:0000313" key="9">
    <source>
        <dbReference type="Proteomes" id="UP000183760"/>
    </source>
</evidence>
<dbReference type="InterPro" id="IPR016171">
    <property type="entry name" value="Vanillyl_alc_oxidase_C-sub2"/>
</dbReference>
<comment type="cofactor">
    <cofactor evidence="1">
        <name>FAD</name>
        <dbReference type="ChEBI" id="CHEBI:57692"/>
    </cofactor>
</comment>
<dbReference type="InterPro" id="IPR016164">
    <property type="entry name" value="FAD-linked_Oxase-like_C"/>
</dbReference>
<evidence type="ECO:0000256" key="4">
    <source>
        <dbReference type="ARBA" id="ARBA00022827"/>
    </source>
</evidence>
<evidence type="ECO:0000256" key="3">
    <source>
        <dbReference type="ARBA" id="ARBA00022630"/>
    </source>
</evidence>
<comment type="similarity">
    <text evidence="2">Belongs to the FAD-binding oxidoreductase/transferase type 4 family.</text>
</comment>
<dbReference type="FunFam" id="1.10.45.10:FF:000001">
    <property type="entry name" value="D-lactate dehydrogenase mitochondrial"/>
    <property type="match status" value="1"/>
</dbReference>
<keyword evidence="4" id="KW-0274">FAD</keyword>
<keyword evidence="3" id="KW-0285">Flavoprotein</keyword>
<dbReference type="InterPro" id="IPR016167">
    <property type="entry name" value="FAD-bd_PCMH_sub1"/>
</dbReference>
<reference evidence="8 9" key="1">
    <citation type="submission" date="2016-10" db="EMBL/GenBank/DDBJ databases">
        <authorList>
            <person name="Varghese N."/>
            <person name="Submissions S."/>
        </authorList>
    </citation>
    <scope>NUCLEOTIDE SEQUENCE [LARGE SCALE GENOMIC DNA]</scope>
    <source>
        <strain evidence="8 9">DSM 16525</strain>
    </source>
</reference>
<dbReference type="Gene3D" id="3.30.465.10">
    <property type="match status" value="1"/>
</dbReference>
<feature type="domain" description="FAD-binding PCMH-type" evidence="6">
    <location>
        <begin position="28"/>
        <end position="208"/>
    </location>
</feature>
<evidence type="ECO:0000256" key="5">
    <source>
        <dbReference type="ARBA" id="ARBA00023002"/>
    </source>
</evidence>
<protein>
    <submittedName>
        <fullName evidence="8">FAD/FMN-containing dehydrogenase</fullName>
    </submittedName>
    <submittedName>
        <fullName evidence="7">Oxidoreductase</fullName>
    </submittedName>
</protein>
<evidence type="ECO:0000256" key="2">
    <source>
        <dbReference type="ARBA" id="ARBA00008000"/>
    </source>
</evidence>
<dbReference type="Pfam" id="PF01565">
    <property type="entry name" value="FAD_binding_4"/>
    <property type="match status" value="1"/>
</dbReference>
<dbReference type="InterPro" id="IPR006094">
    <property type="entry name" value="Oxid_FAD_bind_N"/>
</dbReference>
<sequence length="458" mass="49230">MEPLIAQLRQSIGPESVLTGADATRRMAPGSRSSVLLLPRDTEDVSRALALCHQARRPVVAQGGLTGLVHGAVCGVEEVALAFDRMRRIEEVDVLNRCLTAQAGVPLQAAQEAAEEVGLMVPVDLGARGSATVGGTVATNAGGTRVLRFGMMREAVLGLEAVLADGTVVDSRGKMLKNNAGYDLKHLFIGSEGTLGLVTRVVLRLRPLPRGHHTALVAVDGFERLARFLGVMEANLQGELTSFEVMWRSFYDLMTTPPSRGRPILPAGCEYYVLVETMGPRAEEGGETLLAALAQAESQGLIAHSAVATSALQRREMWGLREELDPLKRTGPVFSYDVSLPLDAMEDYVARVKARLAERFGAAHHCHVFGHLADGNLHLSIGAGGSDAHGDVDDIVYGTMERQTSSVSAEHGIGLLKKGHLWRSRSEAELSVMRVLKQALDPHGILNPGKVFEVQRPE</sequence>
<keyword evidence="5" id="KW-0560">Oxidoreductase</keyword>
<dbReference type="InterPro" id="IPR016169">
    <property type="entry name" value="FAD-bd_PCMH_sub2"/>
</dbReference>
<comment type="caution">
    <text evidence="7">The sequence shown here is derived from an EMBL/GenBank/DDBJ whole genome shotgun (WGS) entry which is preliminary data.</text>
</comment>
<dbReference type="Gene3D" id="3.30.43.10">
    <property type="entry name" value="Uridine Diphospho-n-acetylenolpyruvylglucosamine Reductase, domain 2"/>
    <property type="match status" value="1"/>
</dbReference>
<dbReference type="PANTHER" id="PTHR43716:SF1">
    <property type="entry name" value="D-2-HYDROXYGLUTARATE DEHYDROGENASE, MITOCHONDRIAL"/>
    <property type="match status" value="1"/>
</dbReference>
<dbReference type="STRING" id="1334629.MFUL124B02_21330"/>
<dbReference type="InterPro" id="IPR004113">
    <property type="entry name" value="FAD-bd_oxidored_4_C"/>
</dbReference>